<sequence>MRPQSLFPLLALGNIAHGAATGDVSPGGLALTRRELEARGFVDDIWKKIKNVASCAGCEGVLGLFKGLTWLGDGAFVRVTQTICKLAKVQDADVCEGAIALEGPVIANVIRNLKIGSKTSKTFCTTLFGLCGFPDVAPWSVPFPSVKPSRSRPKSGGKPPIKIVHYSDIHIDPLYVAGASADCSKPICCRPYTPADAPGKSKSPAGPNGDHKCDVPFSLEKSMYRAINKVAPDAAFAIFTGDIVDHAVWKTSQTSNAQIIDHAYTTMNDSLKLVYGTVGNHEQHPVDAIQPISVGNNANWLYGLLSSKWQSWIGKPSTASAESMGAYSTKYPKGNLRVISLNTNLYYQRNYWLYRNMEDKDPNSQIAWLVRELDAAEKAGENVYIIGHMPLGDKDALPDPSNYLDQILKRYSSIISAMFFGHTHVDHFEISYTDYAARTAENAYLTSYIAPSLTPTSGMPSFRVYEVDPDTFAVRDVITYIADMKNPAFQTTGPVWAKFYSAKEAYGKAVDPPVTDPEAELTPAFWHRVTEAFEKDASLFDAYMARKSRGWNVAKCTGDCKAAELCQLRAGRAQNNCFVPQPGFHFSKRSEVAHEHGEHDECGVPVTMKALSALTDSKEMLQKFQELIEEERARAEKLGEQPKL</sequence>
<feature type="coiled-coil region" evidence="6">
    <location>
        <begin position="614"/>
        <end position="641"/>
    </location>
</feature>
<dbReference type="Pfam" id="PF00149">
    <property type="entry name" value="Metallophos"/>
    <property type="match status" value="1"/>
</dbReference>
<dbReference type="InterPro" id="IPR004843">
    <property type="entry name" value="Calcineurin-like_PHP"/>
</dbReference>
<dbReference type="RefSeq" id="XP_040660862.1">
    <property type="nucleotide sequence ID" value="XM_040799979.1"/>
</dbReference>
<keyword evidence="4" id="KW-0479">Metal-binding</keyword>
<evidence type="ECO:0000256" key="1">
    <source>
        <dbReference type="ARBA" id="ARBA00022801"/>
    </source>
</evidence>
<feature type="disulfide bond" evidence="5">
    <location>
        <begin position="183"/>
        <end position="188"/>
    </location>
</feature>
<dbReference type="Proteomes" id="UP000076580">
    <property type="component" value="Chromosome 01"/>
</dbReference>
<dbReference type="GO" id="GO:0016798">
    <property type="term" value="F:hydrolase activity, acting on glycosyl bonds"/>
    <property type="evidence" value="ECO:0007669"/>
    <property type="project" value="UniProtKB-KW"/>
</dbReference>
<dbReference type="GO" id="GO:0046872">
    <property type="term" value="F:metal ion binding"/>
    <property type="evidence" value="ECO:0007669"/>
    <property type="project" value="UniProtKB-KW"/>
</dbReference>
<evidence type="ECO:0000256" key="3">
    <source>
        <dbReference type="PIRNR" id="PIRNR000948"/>
    </source>
</evidence>
<dbReference type="InterPro" id="IPR011160">
    <property type="entry name" value="Sphingomy_PDE"/>
</dbReference>
<feature type="binding site" evidence="4">
    <location>
        <position position="168"/>
    </location>
    <ligand>
        <name>Zn(2+)</name>
        <dbReference type="ChEBI" id="CHEBI:29105"/>
        <label>1</label>
    </ligand>
</feature>
<feature type="binding site" evidence="4">
    <location>
        <position position="242"/>
    </location>
    <ligand>
        <name>Zn(2+)</name>
        <dbReference type="ChEBI" id="CHEBI:29105"/>
        <label>1</label>
    </ligand>
</feature>
<keyword evidence="7" id="KW-0732">Signal</keyword>
<dbReference type="EMBL" id="LAYC01000001">
    <property type="protein sequence ID" value="KYK61510.1"/>
    <property type="molecule type" value="Genomic_DNA"/>
</dbReference>
<evidence type="ECO:0000313" key="10">
    <source>
        <dbReference type="Proteomes" id="UP000076580"/>
    </source>
</evidence>
<dbReference type="InterPro" id="IPR029052">
    <property type="entry name" value="Metallo-depent_PP-like"/>
</dbReference>
<protein>
    <recommendedName>
        <fullName evidence="3">Sphingomyelin phosphodiesterase</fullName>
    </recommendedName>
</protein>
<feature type="chain" id="PRO_5007581001" description="Sphingomyelin phosphodiesterase" evidence="7">
    <location>
        <begin position="22"/>
        <end position="644"/>
    </location>
</feature>
<feature type="binding site" evidence="4">
    <location>
        <position position="424"/>
    </location>
    <ligand>
        <name>Zn(2+)</name>
        <dbReference type="ChEBI" id="CHEBI:29105"/>
        <label>1</label>
    </ligand>
</feature>
<keyword evidence="3" id="KW-0326">Glycosidase</keyword>
<feature type="signal peptide" evidence="7">
    <location>
        <begin position="1"/>
        <end position="21"/>
    </location>
</feature>
<dbReference type="GO" id="GO:0006685">
    <property type="term" value="P:sphingomyelin catabolic process"/>
    <property type="evidence" value="ECO:0007669"/>
    <property type="project" value="UniProtKB-UniRule"/>
</dbReference>
<proteinExistence type="inferred from homology"/>
<feature type="binding site" evidence="4">
    <location>
        <position position="242"/>
    </location>
    <ligand>
        <name>Zn(2+)</name>
        <dbReference type="ChEBI" id="CHEBI:29105"/>
        <label>2</label>
    </ligand>
</feature>
<evidence type="ECO:0000256" key="4">
    <source>
        <dbReference type="PIRSR" id="PIRSR000948-1"/>
    </source>
</evidence>
<feature type="binding site" evidence="4">
    <location>
        <position position="280"/>
    </location>
    <ligand>
        <name>Zn(2+)</name>
        <dbReference type="ChEBI" id="CHEBI:29105"/>
        <label>2</label>
    </ligand>
</feature>
<feature type="binding site" evidence="4">
    <location>
        <position position="422"/>
    </location>
    <ligand>
        <name>Zn(2+)</name>
        <dbReference type="ChEBI" id="CHEBI:29105"/>
        <label>2</label>
    </ligand>
</feature>
<comment type="cofactor">
    <cofactor evidence="4">
        <name>Zn(2+)</name>
        <dbReference type="ChEBI" id="CHEBI:29105"/>
    </cofactor>
    <text evidence="4">Binds 2 Zn(2+) ions per subunit.</text>
</comment>
<keyword evidence="10" id="KW-1185">Reference proteome</keyword>
<evidence type="ECO:0000313" key="9">
    <source>
        <dbReference type="EMBL" id="KYK61510.1"/>
    </source>
</evidence>
<dbReference type="GO" id="GO:0004767">
    <property type="term" value="F:sphingomyelin phosphodiesterase activity"/>
    <property type="evidence" value="ECO:0007669"/>
    <property type="project" value="UniProtKB-UniRule"/>
</dbReference>
<feature type="binding site" evidence="4">
    <location>
        <position position="170"/>
    </location>
    <ligand>
        <name>Zn(2+)</name>
        <dbReference type="ChEBI" id="CHEBI:29105"/>
        <label>1</label>
    </ligand>
</feature>
<evidence type="ECO:0000256" key="2">
    <source>
        <dbReference type="ARBA" id="ARBA00023180"/>
    </source>
</evidence>
<keyword evidence="4" id="KW-0862">Zinc</keyword>
<dbReference type="GeneID" id="63715295"/>
<dbReference type="SUPFAM" id="SSF56300">
    <property type="entry name" value="Metallo-dependent phosphatases"/>
    <property type="match status" value="1"/>
</dbReference>
<keyword evidence="1 3" id="KW-0378">Hydrolase</keyword>
<dbReference type="PANTHER" id="PTHR10340:SF34">
    <property type="entry name" value="SPHINGOMYELIN PHOSPHODIESTERASE"/>
    <property type="match status" value="1"/>
</dbReference>
<evidence type="ECO:0000259" key="8">
    <source>
        <dbReference type="Pfam" id="PF00149"/>
    </source>
</evidence>
<organism evidence="9 10">
    <name type="scientific">Drechmeria coniospora</name>
    <name type="common">Nematophagous fungus</name>
    <name type="synonym">Meria coniospora</name>
    <dbReference type="NCBI Taxonomy" id="98403"/>
    <lineage>
        <taxon>Eukaryota</taxon>
        <taxon>Fungi</taxon>
        <taxon>Dikarya</taxon>
        <taxon>Ascomycota</taxon>
        <taxon>Pezizomycotina</taxon>
        <taxon>Sordariomycetes</taxon>
        <taxon>Hypocreomycetidae</taxon>
        <taxon>Hypocreales</taxon>
        <taxon>Ophiocordycipitaceae</taxon>
        <taxon>Drechmeria</taxon>
    </lineage>
</organism>
<gene>
    <name evidence="9" type="ORF">DCS_02652</name>
</gene>
<comment type="similarity">
    <text evidence="3">Belongs to the acid sphingomyelinase family.</text>
</comment>
<keyword evidence="5" id="KW-1015">Disulfide bond</keyword>
<feature type="binding site" evidence="4">
    <location>
        <position position="388"/>
    </location>
    <ligand>
        <name>Zn(2+)</name>
        <dbReference type="ChEBI" id="CHEBI:29105"/>
        <label>2</label>
    </ligand>
</feature>
<feature type="domain" description="Calcineurin-like phosphoesterase" evidence="8">
    <location>
        <begin position="161"/>
        <end position="425"/>
    </location>
</feature>
<dbReference type="PANTHER" id="PTHR10340">
    <property type="entry name" value="SPHINGOMYELIN PHOSPHODIESTERASE"/>
    <property type="match status" value="1"/>
</dbReference>
<comment type="function">
    <text evidence="3">Converts sphingomyelin to ceramide.</text>
</comment>
<dbReference type="GO" id="GO:0016020">
    <property type="term" value="C:membrane"/>
    <property type="evidence" value="ECO:0007669"/>
    <property type="project" value="GOC"/>
</dbReference>
<evidence type="ECO:0000256" key="5">
    <source>
        <dbReference type="PIRSR" id="PIRSR000948-2"/>
    </source>
</evidence>
<comment type="caution">
    <text evidence="9">The sequence shown here is derived from an EMBL/GenBank/DDBJ whole genome shotgun (WGS) entry which is preliminary data.</text>
</comment>
<keyword evidence="6" id="KW-0175">Coiled coil</keyword>
<feature type="disulfide bond" evidence="5">
    <location>
        <begin position="189"/>
        <end position="213"/>
    </location>
</feature>
<dbReference type="STRING" id="98403.A0A151GWQ7"/>
<evidence type="ECO:0000256" key="7">
    <source>
        <dbReference type="SAM" id="SignalP"/>
    </source>
</evidence>
<reference evidence="9 10" key="1">
    <citation type="journal article" date="2016" name="Sci. Rep.">
        <title>Insights into Adaptations to a Near-Obligate Nematode Endoparasitic Lifestyle from the Finished Genome of Drechmeria coniospora.</title>
        <authorList>
            <person name="Zhang L."/>
            <person name="Zhou Z."/>
            <person name="Guo Q."/>
            <person name="Fokkens L."/>
            <person name="Miskei M."/>
            <person name="Pocsi I."/>
            <person name="Zhang W."/>
            <person name="Chen M."/>
            <person name="Wang L."/>
            <person name="Sun Y."/>
            <person name="Donzelli B.G."/>
            <person name="Gibson D.M."/>
            <person name="Nelson D.R."/>
            <person name="Luo J.G."/>
            <person name="Rep M."/>
            <person name="Liu H."/>
            <person name="Yang S."/>
            <person name="Wang J."/>
            <person name="Krasnoff S.B."/>
            <person name="Xu Y."/>
            <person name="Molnar I."/>
            <person name="Lin M."/>
        </authorList>
    </citation>
    <scope>NUCLEOTIDE SEQUENCE [LARGE SCALE GENOMIC DNA]</scope>
    <source>
        <strain evidence="9 10">ARSEF 6962</strain>
    </source>
</reference>
<dbReference type="CDD" id="cd00842">
    <property type="entry name" value="MPP_ASMase"/>
    <property type="match status" value="1"/>
</dbReference>
<accession>A0A151GWQ7</accession>
<evidence type="ECO:0000256" key="6">
    <source>
        <dbReference type="SAM" id="Coils"/>
    </source>
</evidence>
<dbReference type="InterPro" id="IPR041805">
    <property type="entry name" value="ASMase/PPN1_MPP"/>
</dbReference>
<dbReference type="PIRSF" id="PIRSF000948">
    <property type="entry name" value="Sphingomy_PDE"/>
    <property type="match status" value="1"/>
</dbReference>
<dbReference type="Gene3D" id="3.60.21.10">
    <property type="match status" value="1"/>
</dbReference>
<name>A0A151GWQ7_DRECN</name>
<dbReference type="AlphaFoldDB" id="A0A151GWQ7"/>
<keyword evidence="2" id="KW-0325">Glycoprotein</keyword>
<dbReference type="InParanoid" id="A0A151GWQ7"/>
<feature type="disulfide bond" evidence="5">
    <location>
        <begin position="556"/>
        <end position="560"/>
    </location>
</feature>
<feature type="disulfide bond" evidence="5">
    <location>
        <begin position="84"/>
        <end position="95"/>
    </location>
</feature>